<dbReference type="SUPFAM" id="SSF48726">
    <property type="entry name" value="Immunoglobulin"/>
    <property type="match status" value="2"/>
</dbReference>
<evidence type="ECO:0000313" key="5">
    <source>
        <dbReference type="Proteomes" id="UP001152747"/>
    </source>
</evidence>
<dbReference type="EMBL" id="CANHGI010000006">
    <property type="protein sequence ID" value="CAI5454904.1"/>
    <property type="molecule type" value="Genomic_DNA"/>
</dbReference>
<keyword evidence="1" id="KW-0812">Transmembrane</keyword>
<dbReference type="InterPro" id="IPR007110">
    <property type="entry name" value="Ig-like_dom"/>
</dbReference>
<dbReference type="SMART" id="SM00408">
    <property type="entry name" value="IGc2"/>
    <property type="match status" value="2"/>
</dbReference>
<feature type="chain" id="PRO_5040496031" description="Ig-like domain-containing protein" evidence="2">
    <location>
        <begin position="20"/>
        <end position="483"/>
    </location>
</feature>
<sequence length="483" mass="54449">MTKIVQLLFFTLFTTTTICSENVPTSEISNNPIIISSDTMNYETETITVREDRKVLIRCVHERNDLRDKSDLTWKKSGGHIISGETAPSSLFSVASTERSTNYNKNSLHFTAVHTRDSGFYICSAKTTGGDTFEKTIKLTVLPKVRWINAETTVGALVGEPLTIDCRAVSGSSKDIKINLATNTGEILDDSIFKQAGDEATIESLQKEHSGLVVSCIAIEFYKEENEDEFPLVDRKDVKIEVYHAPEFATEETVKNTVIDDHVRDVTLECIVSASNPKVKHFTFYHNDREIGLDDSRYSVKHHHNSHKAYLNIREVNEQDLGTYRCEANNGQAKGHHNIHLNQAVAPFEPKVTFLSHKRHSITFKVESSDTESDLPIKTIEISHLRESQVDAANLNDDEISDDYWRSQANTVKKAKSSDDIYEVTGLRHAHEYVFRFRQVSDAGFGESVVLRAKTFNENDLTLNSSFSIVSIFLMFVVAILML</sequence>
<dbReference type="GO" id="GO:0005769">
    <property type="term" value="C:early endosome"/>
    <property type="evidence" value="ECO:0007669"/>
    <property type="project" value="TreeGrafter"/>
</dbReference>
<dbReference type="InterPro" id="IPR013783">
    <property type="entry name" value="Ig-like_fold"/>
</dbReference>
<dbReference type="GO" id="GO:0055037">
    <property type="term" value="C:recycling endosome"/>
    <property type="evidence" value="ECO:0007669"/>
    <property type="project" value="TreeGrafter"/>
</dbReference>
<accession>A0A9P1J4N8</accession>
<keyword evidence="1" id="KW-0472">Membrane</keyword>
<dbReference type="Pfam" id="PF00047">
    <property type="entry name" value="ig"/>
    <property type="match status" value="1"/>
</dbReference>
<feature type="transmembrane region" description="Helical" evidence="1">
    <location>
        <begin position="461"/>
        <end position="482"/>
    </location>
</feature>
<dbReference type="PANTHER" id="PTHR46958:SF1">
    <property type="entry name" value="B-CELL RECEPTOR CD22"/>
    <property type="match status" value="1"/>
</dbReference>
<dbReference type="Proteomes" id="UP001152747">
    <property type="component" value="Unassembled WGS sequence"/>
</dbReference>
<organism evidence="4 5">
    <name type="scientific">Caenorhabditis angaria</name>
    <dbReference type="NCBI Taxonomy" id="860376"/>
    <lineage>
        <taxon>Eukaryota</taxon>
        <taxon>Metazoa</taxon>
        <taxon>Ecdysozoa</taxon>
        <taxon>Nematoda</taxon>
        <taxon>Chromadorea</taxon>
        <taxon>Rhabditida</taxon>
        <taxon>Rhabditina</taxon>
        <taxon>Rhabditomorpha</taxon>
        <taxon>Rhabditoidea</taxon>
        <taxon>Rhabditidae</taxon>
        <taxon>Peloderinae</taxon>
        <taxon>Caenorhabditis</taxon>
    </lineage>
</organism>
<evidence type="ECO:0000256" key="2">
    <source>
        <dbReference type="SAM" id="SignalP"/>
    </source>
</evidence>
<dbReference type="GO" id="GO:0042609">
    <property type="term" value="F:CD4 receptor binding"/>
    <property type="evidence" value="ECO:0007669"/>
    <property type="project" value="TreeGrafter"/>
</dbReference>
<keyword evidence="1" id="KW-1133">Transmembrane helix</keyword>
<dbReference type="GO" id="GO:0070062">
    <property type="term" value="C:extracellular exosome"/>
    <property type="evidence" value="ECO:0007669"/>
    <property type="project" value="TreeGrafter"/>
</dbReference>
<dbReference type="OrthoDB" id="9355041at2759"/>
<dbReference type="GO" id="GO:0019903">
    <property type="term" value="F:protein phosphatase binding"/>
    <property type="evidence" value="ECO:0007669"/>
    <property type="project" value="TreeGrafter"/>
</dbReference>
<dbReference type="GO" id="GO:0050859">
    <property type="term" value="P:negative regulation of B cell receptor signaling pathway"/>
    <property type="evidence" value="ECO:0007669"/>
    <property type="project" value="TreeGrafter"/>
</dbReference>
<comment type="caution">
    <text evidence="4">The sequence shown here is derived from an EMBL/GenBank/DDBJ whole genome shotgun (WGS) entry which is preliminary data.</text>
</comment>
<feature type="domain" description="Ig-like" evidence="3">
    <location>
        <begin position="246"/>
        <end position="342"/>
    </location>
</feature>
<reference evidence="4" key="1">
    <citation type="submission" date="2022-11" db="EMBL/GenBank/DDBJ databases">
        <authorList>
            <person name="Kikuchi T."/>
        </authorList>
    </citation>
    <scope>NUCLEOTIDE SEQUENCE</scope>
    <source>
        <strain evidence="4">PS1010</strain>
    </source>
</reference>
<feature type="domain" description="Ig-like" evidence="3">
    <location>
        <begin position="32"/>
        <end position="140"/>
    </location>
</feature>
<evidence type="ECO:0000313" key="4">
    <source>
        <dbReference type="EMBL" id="CAI5454904.1"/>
    </source>
</evidence>
<evidence type="ECO:0000259" key="3">
    <source>
        <dbReference type="PROSITE" id="PS50835"/>
    </source>
</evidence>
<dbReference type="GO" id="GO:0033691">
    <property type="term" value="F:sialic acid binding"/>
    <property type="evidence" value="ECO:0007669"/>
    <property type="project" value="TreeGrafter"/>
</dbReference>
<dbReference type="AlphaFoldDB" id="A0A9P1J4N8"/>
<dbReference type="SMART" id="SM00409">
    <property type="entry name" value="IG"/>
    <property type="match status" value="2"/>
</dbReference>
<dbReference type="InterPro" id="IPR003599">
    <property type="entry name" value="Ig_sub"/>
</dbReference>
<dbReference type="PROSITE" id="PS50835">
    <property type="entry name" value="IG_LIKE"/>
    <property type="match status" value="2"/>
</dbReference>
<protein>
    <recommendedName>
        <fullName evidence="3">Ig-like domain-containing protein</fullName>
    </recommendedName>
</protein>
<evidence type="ECO:0000256" key="1">
    <source>
        <dbReference type="SAM" id="Phobius"/>
    </source>
</evidence>
<dbReference type="InterPro" id="IPR013151">
    <property type="entry name" value="Immunoglobulin_dom"/>
</dbReference>
<dbReference type="Gene3D" id="2.60.40.10">
    <property type="entry name" value="Immunoglobulins"/>
    <property type="match status" value="2"/>
</dbReference>
<dbReference type="GO" id="GO:0009897">
    <property type="term" value="C:external side of plasma membrane"/>
    <property type="evidence" value="ECO:0007669"/>
    <property type="project" value="TreeGrafter"/>
</dbReference>
<dbReference type="CDD" id="cd00096">
    <property type="entry name" value="Ig"/>
    <property type="match status" value="1"/>
</dbReference>
<dbReference type="InterPro" id="IPR003598">
    <property type="entry name" value="Ig_sub2"/>
</dbReference>
<dbReference type="PANTHER" id="PTHR46958">
    <property type="entry name" value="B-CELL RECEPTOR CD22"/>
    <property type="match status" value="1"/>
</dbReference>
<proteinExistence type="predicted"/>
<name>A0A9P1J4N8_9PELO</name>
<feature type="signal peptide" evidence="2">
    <location>
        <begin position="1"/>
        <end position="19"/>
    </location>
</feature>
<gene>
    <name evidence="4" type="ORF">CAMP_LOCUS17541</name>
</gene>
<keyword evidence="5" id="KW-1185">Reference proteome</keyword>
<keyword evidence="2" id="KW-0732">Signal</keyword>
<dbReference type="InterPro" id="IPR036179">
    <property type="entry name" value="Ig-like_dom_sf"/>
</dbReference>
<dbReference type="Pfam" id="PF13927">
    <property type="entry name" value="Ig_3"/>
    <property type="match status" value="1"/>
</dbReference>